<dbReference type="EMBL" id="JAVFWL010000006">
    <property type="protein sequence ID" value="KAK6760855.1"/>
    <property type="molecule type" value="Genomic_DNA"/>
</dbReference>
<keyword evidence="2" id="KW-1185">Reference proteome</keyword>
<protein>
    <submittedName>
        <fullName evidence="1">Uncharacterized protein</fullName>
    </submittedName>
</protein>
<accession>A0ABR1EE39</accession>
<organism evidence="1 2">
    <name type="scientific">Necator americanus</name>
    <name type="common">Human hookworm</name>
    <dbReference type="NCBI Taxonomy" id="51031"/>
    <lineage>
        <taxon>Eukaryota</taxon>
        <taxon>Metazoa</taxon>
        <taxon>Ecdysozoa</taxon>
        <taxon>Nematoda</taxon>
        <taxon>Chromadorea</taxon>
        <taxon>Rhabditida</taxon>
        <taxon>Rhabditina</taxon>
        <taxon>Rhabditomorpha</taxon>
        <taxon>Strongyloidea</taxon>
        <taxon>Ancylostomatidae</taxon>
        <taxon>Bunostominae</taxon>
        <taxon>Necator</taxon>
    </lineage>
</organism>
<gene>
    <name evidence="1" type="primary">Necator_chrX.g22227</name>
    <name evidence="1" type="ORF">RB195_022066</name>
</gene>
<comment type="caution">
    <text evidence="1">The sequence shown here is derived from an EMBL/GenBank/DDBJ whole genome shotgun (WGS) entry which is preliminary data.</text>
</comment>
<reference evidence="1 2" key="1">
    <citation type="submission" date="2023-08" db="EMBL/GenBank/DDBJ databases">
        <title>A Necator americanus chromosomal reference genome.</title>
        <authorList>
            <person name="Ilik V."/>
            <person name="Petrzelkova K.J."/>
            <person name="Pardy F."/>
            <person name="Fuh T."/>
            <person name="Niatou-Singa F.S."/>
            <person name="Gouil Q."/>
            <person name="Baker L."/>
            <person name="Ritchie M.E."/>
            <person name="Jex A.R."/>
            <person name="Gazzola D."/>
            <person name="Li H."/>
            <person name="Toshio Fujiwara R."/>
            <person name="Zhan B."/>
            <person name="Aroian R.V."/>
            <person name="Pafco B."/>
            <person name="Schwarz E.M."/>
        </authorList>
    </citation>
    <scope>NUCLEOTIDE SEQUENCE [LARGE SCALE GENOMIC DNA]</scope>
    <source>
        <strain evidence="1 2">Aroian</strain>
        <tissue evidence="1">Whole animal</tissue>
    </source>
</reference>
<proteinExistence type="predicted"/>
<evidence type="ECO:0000313" key="2">
    <source>
        <dbReference type="Proteomes" id="UP001303046"/>
    </source>
</evidence>
<dbReference type="Proteomes" id="UP001303046">
    <property type="component" value="Unassembled WGS sequence"/>
</dbReference>
<evidence type="ECO:0000313" key="1">
    <source>
        <dbReference type="EMBL" id="KAK6760855.1"/>
    </source>
</evidence>
<name>A0ABR1EE39_NECAM</name>
<sequence length="92" mass="10175">MLAVHPGEGGNELSQQSTPLECLQIEGGPLLAPSFATVREVPRRSQPPSPPRRFEVRPLTQLQRASCRFDPTIHLYATFSRKTGVKTASFQT</sequence>